<name>A0A1S4AS40_TOBAC</name>
<dbReference type="InterPro" id="IPR002182">
    <property type="entry name" value="NB-ARC"/>
</dbReference>
<dbReference type="InterPro" id="IPR032675">
    <property type="entry name" value="LRR_dom_sf"/>
</dbReference>
<evidence type="ECO:0000259" key="13">
    <source>
        <dbReference type="Pfam" id="PF23559"/>
    </source>
</evidence>
<evidence type="ECO:0000256" key="6">
    <source>
        <dbReference type="ARBA" id="ARBA00022667"/>
    </source>
</evidence>
<dbReference type="InterPro" id="IPR036388">
    <property type="entry name" value="WH-like_DNA-bd_sf"/>
</dbReference>
<dbReference type="SUPFAM" id="SSF52058">
    <property type="entry name" value="L domain-like"/>
    <property type="match status" value="1"/>
</dbReference>
<dbReference type="GO" id="GO:0051607">
    <property type="term" value="P:defense response to virus"/>
    <property type="evidence" value="ECO:0007669"/>
    <property type="project" value="UniProtKB-ARBA"/>
</dbReference>
<dbReference type="Gene3D" id="1.10.8.430">
    <property type="entry name" value="Helical domain of apoptotic protease-activating factors"/>
    <property type="match status" value="1"/>
</dbReference>
<feature type="compositionally biased region" description="Polar residues" evidence="11">
    <location>
        <begin position="120"/>
        <end position="134"/>
    </location>
</feature>
<evidence type="ECO:0000313" key="15">
    <source>
        <dbReference type="RefSeq" id="XP_016479499.1"/>
    </source>
</evidence>
<organism evidence="15">
    <name type="scientific">Nicotiana tabacum</name>
    <name type="common">Common tobacco</name>
    <dbReference type="NCBI Taxonomy" id="4097"/>
    <lineage>
        <taxon>Eukaryota</taxon>
        <taxon>Viridiplantae</taxon>
        <taxon>Streptophyta</taxon>
        <taxon>Embryophyta</taxon>
        <taxon>Tracheophyta</taxon>
        <taxon>Spermatophyta</taxon>
        <taxon>Magnoliopsida</taxon>
        <taxon>eudicotyledons</taxon>
        <taxon>Gunneridae</taxon>
        <taxon>Pentapetalae</taxon>
        <taxon>asterids</taxon>
        <taxon>lamiids</taxon>
        <taxon>Solanales</taxon>
        <taxon>Solanaceae</taxon>
        <taxon>Nicotianoideae</taxon>
        <taxon>Nicotianeae</taxon>
        <taxon>Nicotiana</taxon>
    </lineage>
</organism>
<feature type="domain" description="NB-ARC" evidence="12">
    <location>
        <begin position="153"/>
        <end position="320"/>
    </location>
</feature>
<dbReference type="Pfam" id="PF00931">
    <property type="entry name" value="NB-ARC"/>
    <property type="match status" value="1"/>
</dbReference>
<dbReference type="FunFam" id="1.10.10.10:FF:000322">
    <property type="entry name" value="Probable disease resistance protein At1g63360"/>
    <property type="match status" value="1"/>
</dbReference>
<keyword evidence="7" id="KW-0677">Repeat</keyword>
<evidence type="ECO:0000256" key="4">
    <source>
        <dbReference type="ARBA" id="ARBA00022490"/>
    </source>
</evidence>
<evidence type="ECO:0000256" key="8">
    <source>
        <dbReference type="ARBA" id="ARBA00022741"/>
    </source>
</evidence>
<evidence type="ECO:0000313" key="14">
    <source>
        <dbReference type="RefSeq" id="XP_016479498.1"/>
    </source>
</evidence>
<dbReference type="PRINTS" id="PR00364">
    <property type="entry name" value="DISEASERSIST"/>
</dbReference>
<sequence length="872" mass="100286">MAAYAALNSVMGTIEQLLTSNLSCLQGHKQHLKLLYEKFGSLQESLENIDGEPTTDLQVKVKGVAYEAEDEVESLAKQFAEKNEVLPFESSERFGKFCQQATQEIDYVKAQLIKQKENKNLQAGNSSTDGSSSLRPHASILEDDMVGRTIERDRIINKLKRRSNKLEVISVVGMAGIGKSTLAKDIFQDTFIKQYFHIRKWITVSENCNFRKMLLDLLQDATAKKEELNKKTDGDLAGIFQNSLKVERYLIIVDDIWSKEAWNRMIHWFPDCENNSRLVLTSRDQPVADHATSPEDVIRMHLLEPDKSWDLFHQKVFAKRDYPVEFKEIGREVVKECKGLPLMITAVAGILSSKSTLDEWKKVAKNMSSLVNNDDYQRCLEVVDLSYNHLPSHMKACFLNFGVFPKAIEISVKKLIRLWVAKGLLKLKGVKEWEKVAAKVLLDLIGKNLVIIDKQSLDGNIKTCRIHDLFHDLCLREAERENLLYVTSDATISASGIQRNLPKDRRWVSIHSSGSVSYPSMRSADLTHSKAHSLYFMGRFFWFEIDLEPFLFKRLRVLDLEGMMVDLFHIFKGGLYRLRYLAVMTGDWSEILPISNLWNIQTLIFSPRPGISNNYISYQKEIWQMSQLRYLYARGISLCSPGLISGNEVERLVLGNLLTVSGLSPSCCTKEVIEGIKKVKKLAIRSTRHDFSKDPEWIDNLKYLDELEALSIADNNYPSRTCPFFRLTSQDSLPPSLKKLKLTTTHLPWEYMAIIGKLPNLEVLQLKKCAFKGNEWKVTEIFKNLKYFLLDQSYFQYWKSDSNDHFPNLEQLIIRDCSFLKEIPQEFNTSKTLELIEVHGCTRRVVDLFKGILDFQDLLGRDKLKVNDFNTF</sequence>
<keyword evidence="6" id="KW-0381">Hypersensitive response</keyword>
<keyword evidence="4" id="KW-0963">Cytoplasm</keyword>
<dbReference type="RefSeq" id="XP_016479499.1">
    <property type="nucleotide sequence ID" value="XM_016624013.1"/>
</dbReference>
<dbReference type="FunFam" id="3.40.50.300:FF:001091">
    <property type="entry name" value="Probable disease resistance protein At1g61300"/>
    <property type="match status" value="1"/>
</dbReference>
<dbReference type="RefSeq" id="XP_016479498.1">
    <property type="nucleotide sequence ID" value="XM_016624012.1"/>
</dbReference>
<dbReference type="GO" id="GO:0005524">
    <property type="term" value="F:ATP binding"/>
    <property type="evidence" value="ECO:0007669"/>
    <property type="project" value="UniProtKB-KW"/>
</dbReference>
<keyword evidence="8" id="KW-0547">Nucleotide-binding</keyword>
<dbReference type="Pfam" id="PF23559">
    <property type="entry name" value="WHD_DRP"/>
    <property type="match status" value="1"/>
</dbReference>
<protein>
    <submittedName>
        <fullName evidence="14 15">Late blight resistance protein homolog R1A-10</fullName>
    </submittedName>
</protein>
<evidence type="ECO:0000256" key="5">
    <source>
        <dbReference type="ARBA" id="ARBA00022614"/>
    </source>
</evidence>
<dbReference type="Gene3D" id="1.10.10.10">
    <property type="entry name" value="Winged helix-like DNA-binding domain superfamily/Winged helix DNA-binding domain"/>
    <property type="match status" value="1"/>
</dbReference>
<dbReference type="GO" id="GO:0009626">
    <property type="term" value="P:plant-type hypersensitive response"/>
    <property type="evidence" value="ECO:0007669"/>
    <property type="project" value="UniProtKB-KW"/>
</dbReference>
<evidence type="ECO:0000256" key="7">
    <source>
        <dbReference type="ARBA" id="ARBA00022737"/>
    </source>
</evidence>
<dbReference type="Gene3D" id="1.20.5.4130">
    <property type="match status" value="1"/>
</dbReference>
<evidence type="ECO:0000256" key="9">
    <source>
        <dbReference type="ARBA" id="ARBA00022821"/>
    </source>
</evidence>
<feature type="domain" description="Disease resistance protein winged helix" evidence="13">
    <location>
        <begin position="403"/>
        <end position="474"/>
    </location>
</feature>
<evidence type="ECO:0000259" key="12">
    <source>
        <dbReference type="Pfam" id="PF00931"/>
    </source>
</evidence>
<keyword evidence="10" id="KW-0067">ATP-binding</keyword>
<dbReference type="InterPro" id="IPR042197">
    <property type="entry name" value="Apaf_helical"/>
</dbReference>
<dbReference type="PANTHER" id="PTHR23155">
    <property type="entry name" value="DISEASE RESISTANCE PROTEIN RP"/>
    <property type="match status" value="1"/>
</dbReference>
<evidence type="ECO:0000256" key="3">
    <source>
        <dbReference type="ARBA" id="ARBA00008894"/>
    </source>
</evidence>
<dbReference type="InterPro" id="IPR044974">
    <property type="entry name" value="Disease_R_plants"/>
</dbReference>
<dbReference type="InterPro" id="IPR027417">
    <property type="entry name" value="P-loop_NTPase"/>
</dbReference>
<evidence type="ECO:0000256" key="11">
    <source>
        <dbReference type="SAM" id="MobiDB-lite"/>
    </source>
</evidence>
<dbReference type="SUPFAM" id="SSF52540">
    <property type="entry name" value="P-loop containing nucleoside triphosphate hydrolases"/>
    <property type="match status" value="1"/>
</dbReference>
<dbReference type="FunFam" id="1.10.8.430:FF:000003">
    <property type="entry name" value="Probable disease resistance protein At5g66910"/>
    <property type="match status" value="1"/>
</dbReference>
<comment type="function">
    <text evidence="1">Confers resistance to late blight (Phytophthora infestans) races carrying the avirulence gene Avr1. Resistance proteins guard the plant against pathogens that contain an appropriate avirulence protein via an indirect interaction with this avirulence protein. That triggers a defense system including the hypersensitive response, which restricts the pathogen growth.</text>
</comment>
<dbReference type="Gene3D" id="3.40.50.300">
    <property type="entry name" value="P-loop containing nucleotide triphosphate hydrolases"/>
    <property type="match status" value="1"/>
</dbReference>
<proteinExistence type="inferred from homology"/>
<evidence type="ECO:0000256" key="2">
    <source>
        <dbReference type="ARBA" id="ARBA00004496"/>
    </source>
</evidence>
<keyword evidence="5" id="KW-0433">Leucine-rich repeat</keyword>
<comment type="similarity">
    <text evidence="3">Belongs to the disease resistance NB-LRR family.</text>
</comment>
<evidence type="ECO:0000256" key="1">
    <source>
        <dbReference type="ARBA" id="ARBA00002074"/>
    </source>
</evidence>
<accession>A0A1S4AS40</accession>
<dbReference type="Gene3D" id="3.80.10.10">
    <property type="entry name" value="Ribonuclease Inhibitor"/>
    <property type="match status" value="1"/>
</dbReference>
<reference evidence="14 15" key="1">
    <citation type="submission" date="2025-04" db="UniProtKB">
        <authorList>
            <consortium name="RefSeq"/>
        </authorList>
    </citation>
    <scope>IDENTIFICATION</scope>
</reference>
<dbReference type="PANTHER" id="PTHR23155:SF1152">
    <property type="entry name" value="AAA+ ATPASE DOMAIN-CONTAINING PROTEIN"/>
    <property type="match status" value="1"/>
</dbReference>
<keyword evidence="9" id="KW-0611">Plant defense</keyword>
<dbReference type="KEGG" id="nta:107800779"/>
<dbReference type="GO" id="GO:0005737">
    <property type="term" value="C:cytoplasm"/>
    <property type="evidence" value="ECO:0007669"/>
    <property type="project" value="UniProtKB-SubCell"/>
</dbReference>
<dbReference type="PaxDb" id="4097-A0A1S4AS40"/>
<dbReference type="OrthoDB" id="1299502at2759"/>
<dbReference type="GO" id="GO:0043531">
    <property type="term" value="F:ADP binding"/>
    <property type="evidence" value="ECO:0007669"/>
    <property type="project" value="InterPro"/>
</dbReference>
<gene>
    <name evidence="14 15" type="primary">LOC107800779</name>
</gene>
<dbReference type="InterPro" id="IPR058922">
    <property type="entry name" value="WHD_DRP"/>
</dbReference>
<dbReference type="AlphaFoldDB" id="A0A1S4AS40"/>
<evidence type="ECO:0000256" key="10">
    <source>
        <dbReference type="ARBA" id="ARBA00022840"/>
    </source>
</evidence>
<comment type="subcellular location">
    <subcellularLocation>
        <location evidence="2">Cytoplasm</location>
    </subcellularLocation>
</comment>
<feature type="region of interest" description="Disordered" evidence="11">
    <location>
        <begin position="119"/>
        <end position="138"/>
    </location>
</feature>